<dbReference type="PATRIC" id="fig|55758.3.peg.729"/>
<dbReference type="EMBL" id="LWMT01000097">
    <property type="protein sequence ID" value="KZX15429.1"/>
    <property type="molecule type" value="Genomic_DNA"/>
</dbReference>
<comment type="catalytic activity">
    <reaction evidence="2">
        <text>O-(5'-adenylyl)-L-tyrosyl-[protein] + ATP = O-[5'-(adenylyl-(5'-&gt;3')-adenylyl)]-L-tyrosyl-[protein] + diphosphate</text>
        <dbReference type="Rhea" id="RHEA:66528"/>
        <dbReference type="Rhea" id="RHEA-COMP:13846"/>
        <dbReference type="Rhea" id="RHEA-COMP:17046"/>
        <dbReference type="ChEBI" id="CHEBI:30616"/>
        <dbReference type="ChEBI" id="CHEBI:33019"/>
        <dbReference type="ChEBI" id="CHEBI:83624"/>
        <dbReference type="ChEBI" id="CHEBI:167160"/>
    </reaction>
</comment>
<evidence type="ECO:0000256" key="2">
    <source>
        <dbReference type="ARBA" id="ARBA00047518"/>
    </source>
</evidence>
<dbReference type="EC" id="2.7.7.108" evidence="1"/>
<evidence type="ECO:0000313" key="6">
    <source>
        <dbReference type="Proteomes" id="UP000077066"/>
    </source>
</evidence>
<proteinExistence type="predicted"/>
<dbReference type="GO" id="GO:0070733">
    <property type="term" value="F:AMPylase activity"/>
    <property type="evidence" value="ECO:0007669"/>
    <property type="project" value="UniProtKB-EC"/>
</dbReference>
<name>A0A166DC17_9EURY</name>
<evidence type="ECO:0000313" key="5">
    <source>
        <dbReference type="EMBL" id="KZX15429.1"/>
    </source>
</evidence>
<evidence type="ECO:0000259" key="4">
    <source>
        <dbReference type="Pfam" id="PF18765"/>
    </source>
</evidence>
<comment type="caution">
    <text evidence="5">The sequence shown here is derived from an EMBL/GenBank/DDBJ whole genome shotgun (WGS) entry which is preliminary data.</text>
</comment>
<dbReference type="Proteomes" id="UP000077066">
    <property type="component" value="Unassembled WGS sequence"/>
</dbReference>
<keyword evidence="6" id="KW-1185">Reference proteome</keyword>
<sequence>MIQVSQSEFEVIINILKNYVPNYEVWAFGSRYKKIANEYSDLDLVIVGQSELTLNQMPDLKYAFQNRVDILDWNILSDEFKSIINNGYEVIYSPV</sequence>
<evidence type="ECO:0000256" key="3">
    <source>
        <dbReference type="ARBA" id="ARBA00048696"/>
    </source>
</evidence>
<dbReference type="RefSeq" id="WP_066971478.1">
    <property type="nucleotide sequence ID" value="NZ_LWMT01000097.1"/>
</dbReference>
<dbReference type="Gene3D" id="3.30.460.10">
    <property type="entry name" value="Beta Polymerase, domain 2"/>
    <property type="match status" value="1"/>
</dbReference>
<dbReference type="STRING" id="55758.MBFIL_06480"/>
<dbReference type="InterPro" id="IPR041633">
    <property type="entry name" value="Polbeta"/>
</dbReference>
<dbReference type="SUPFAM" id="SSF81301">
    <property type="entry name" value="Nucleotidyltransferase"/>
    <property type="match status" value="1"/>
</dbReference>
<dbReference type="CDD" id="cd05403">
    <property type="entry name" value="NT_KNTase_like"/>
    <property type="match status" value="1"/>
</dbReference>
<dbReference type="Pfam" id="PF18765">
    <property type="entry name" value="Polbeta"/>
    <property type="match status" value="1"/>
</dbReference>
<reference evidence="5 6" key="1">
    <citation type="submission" date="2016-04" db="EMBL/GenBank/DDBJ databases">
        <title>Genome sequence of Methanobrevibacter filiformis DSM 11501.</title>
        <authorList>
            <person name="Poehlein A."/>
            <person name="Seedorf H."/>
            <person name="Daniel R."/>
        </authorList>
    </citation>
    <scope>NUCLEOTIDE SEQUENCE [LARGE SCALE GENOMIC DNA]</scope>
    <source>
        <strain evidence="5 6">DSM 11501</strain>
    </source>
</reference>
<dbReference type="InterPro" id="IPR043519">
    <property type="entry name" value="NT_sf"/>
</dbReference>
<keyword evidence="5" id="KW-0808">Transferase</keyword>
<protein>
    <recommendedName>
        <fullName evidence="1">protein adenylyltransferase</fullName>
        <ecNumber evidence="1">2.7.7.108</ecNumber>
    </recommendedName>
</protein>
<accession>A0A166DC17</accession>
<evidence type="ECO:0000256" key="1">
    <source>
        <dbReference type="ARBA" id="ARBA00034531"/>
    </source>
</evidence>
<feature type="domain" description="Polymerase beta nucleotidyltransferase" evidence="4">
    <location>
        <begin position="11"/>
        <end position="93"/>
    </location>
</feature>
<dbReference type="AlphaFoldDB" id="A0A166DC17"/>
<gene>
    <name evidence="5" type="ORF">MBFIL_06480</name>
</gene>
<organism evidence="5 6">
    <name type="scientific">Methanobrevibacter filiformis</name>
    <dbReference type="NCBI Taxonomy" id="55758"/>
    <lineage>
        <taxon>Archaea</taxon>
        <taxon>Methanobacteriati</taxon>
        <taxon>Methanobacteriota</taxon>
        <taxon>Methanomada group</taxon>
        <taxon>Methanobacteria</taxon>
        <taxon>Methanobacteriales</taxon>
        <taxon>Methanobacteriaceae</taxon>
        <taxon>Methanobrevibacter</taxon>
    </lineage>
</organism>
<comment type="catalytic activity">
    <reaction evidence="3">
        <text>L-tyrosyl-[protein] + ATP = O-(5'-adenylyl)-L-tyrosyl-[protein] + diphosphate</text>
        <dbReference type="Rhea" id="RHEA:54288"/>
        <dbReference type="Rhea" id="RHEA-COMP:10136"/>
        <dbReference type="Rhea" id="RHEA-COMP:13846"/>
        <dbReference type="ChEBI" id="CHEBI:30616"/>
        <dbReference type="ChEBI" id="CHEBI:33019"/>
        <dbReference type="ChEBI" id="CHEBI:46858"/>
        <dbReference type="ChEBI" id="CHEBI:83624"/>
        <dbReference type="EC" id="2.7.7.108"/>
    </reaction>
</comment>